<protein>
    <submittedName>
        <fullName evidence="1">Uncharacterized protein</fullName>
    </submittedName>
</protein>
<proteinExistence type="predicted"/>
<dbReference type="EMBL" id="CAJJDN010000287">
    <property type="protein sequence ID" value="CAD8130408.1"/>
    <property type="molecule type" value="Genomic_DNA"/>
</dbReference>
<dbReference type="AlphaFoldDB" id="A0A8S1RQF9"/>
<name>A0A8S1RQF9_9CILI</name>
<evidence type="ECO:0000313" key="1">
    <source>
        <dbReference type="EMBL" id="CAD8130408.1"/>
    </source>
</evidence>
<evidence type="ECO:0000313" key="2">
    <source>
        <dbReference type="Proteomes" id="UP000692954"/>
    </source>
</evidence>
<organism evidence="1 2">
    <name type="scientific">Paramecium sonneborni</name>
    <dbReference type="NCBI Taxonomy" id="65129"/>
    <lineage>
        <taxon>Eukaryota</taxon>
        <taxon>Sar</taxon>
        <taxon>Alveolata</taxon>
        <taxon>Ciliophora</taxon>
        <taxon>Intramacronucleata</taxon>
        <taxon>Oligohymenophorea</taxon>
        <taxon>Peniculida</taxon>
        <taxon>Parameciidae</taxon>
        <taxon>Paramecium</taxon>
    </lineage>
</organism>
<reference evidence="1" key="1">
    <citation type="submission" date="2021-01" db="EMBL/GenBank/DDBJ databases">
        <authorList>
            <consortium name="Genoscope - CEA"/>
            <person name="William W."/>
        </authorList>
    </citation>
    <scope>NUCLEOTIDE SEQUENCE</scope>
</reference>
<comment type="caution">
    <text evidence="1">The sequence shown here is derived from an EMBL/GenBank/DDBJ whole genome shotgun (WGS) entry which is preliminary data.</text>
</comment>
<gene>
    <name evidence="1" type="ORF">PSON_ATCC_30995.1.T2870003</name>
</gene>
<accession>A0A8S1RQF9</accession>
<dbReference type="Proteomes" id="UP000692954">
    <property type="component" value="Unassembled WGS sequence"/>
</dbReference>
<sequence>MEIVQLKIKINFMTAIFTQQRNEEQDYSQRIRKIQIRYRLRFQKFKFEKEHILD</sequence>
<keyword evidence="2" id="KW-1185">Reference proteome</keyword>